<proteinExistence type="predicted"/>
<dbReference type="PANTHER" id="PTHR42776:SF27">
    <property type="entry name" value="DIPEPTIDYL PEPTIDASE FAMILY MEMBER 6"/>
    <property type="match status" value="1"/>
</dbReference>
<feature type="domain" description="Peptidase S9 prolyl oligopeptidase catalytic" evidence="2">
    <location>
        <begin position="120"/>
        <end position="329"/>
    </location>
</feature>
<reference evidence="3 4" key="1">
    <citation type="submission" date="2020-08" db="EMBL/GenBank/DDBJ databases">
        <title>Genome sequence of Sphingomonas daechungensis KACC 18115T.</title>
        <authorList>
            <person name="Hyun D.-W."/>
            <person name="Bae J.-W."/>
        </authorList>
    </citation>
    <scope>NUCLEOTIDE SEQUENCE [LARGE SCALE GENOMIC DNA]</scope>
    <source>
        <strain evidence="3 4">KACC 18115</strain>
    </source>
</reference>
<dbReference type="Proteomes" id="UP000516134">
    <property type="component" value="Chromosome"/>
</dbReference>
<evidence type="ECO:0000256" key="1">
    <source>
        <dbReference type="ARBA" id="ARBA00022801"/>
    </source>
</evidence>
<organism evidence="3 4">
    <name type="scientific">Sphingomonas daechungensis</name>
    <dbReference type="NCBI Taxonomy" id="1176646"/>
    <lineage>
        <taxon>Bacteria</taxon>
        <taxon>Pseudomonadati</taxon>
        <taxon>Pseudomonadota</taxon>
        <taxon>Alphaproteobacteria</taxon>
        <taxon>Sphingomonadales</taxon>
        <taxon>Sphingomonadaceae</taxon>
        <taxon>Sphingomonas</taxon>
    </lineage>
</organism>
<evidence type="ECO:0000313" key="3">
    <source>
        <dbReference type="EMBL" id="QNP44246.1"/>
    </source>
</evidence>
<evidence type="ECO:0000259" key="2">
    <source>
        <dbReference type="Pfam" id="PF00326"/>
    </source>
</evidence>
<keyword evidence="4" id="KW-1185">Reference proteome</keyword>
<keyword evidence="1" id="KW-0378">Hydrolase</keyword>
<dbReference type="InterPro" id="IPR001375">
    <property type="entry name" value="Peptidase_S9_cat"/>
</dbReference>
<dbReference type="RefSeq" id="WP_187715667.1">
    <property type="nucleotide sequence ID" value="NZ_CP060780.1"/>
</dbReference>
<dbReference type="Pfam" id="PF00326">
    <property type="entry name" value="Peptidase_S9"/>
    <property type="match status" value="1"/>
</dbReference>
<dbReference type="PANTHER" id="PTHR42776">
    <property type="entry name" value="SERINE PEPTIDASE S9 FAMILY MEMBER"/>
    <property type="match status" value="1"/>
</dbReference>
<name>A0ABX6T2Z2_9SPHN</name>
<dbReference type="InterPro" id="IPR029058">
    <property type="entry name" value="AB_hydrolase_fold"/>
</dbReference>
<accession>A0ABX6T2Z2</accession>
<dbReference type="EMBL" id="CP060780">
    <property type="protein sequence ID" value="QNP44246.1"/>
    <property type="molecule type" value="Genomic_DNA"/>
</dbReference>
<evidence type="ECO:0000313" key="4">
    <source>
        <dbReference type="Proteomes" id="UP000516134"/>
    </source>
</evidence>
<gene>
    <name evidence="3" type="ORF">H9L15_07205</name>
</gene>
<sequence length="332" mass="37352">MKWIDPKWQALQQKLDKALPNATNSIVDTSDDEKRYLIWSGGASDPGRYFLLDTANWRMHPVVEPYLMDASQMAEVRSVQYQARDGLKIRAYLTTPKGRDAKSLPLIILPHGGPFARDDWTFDPIVQFLANRGYAVLQPQFRGSTGYGKDFASKGYGEFGKKMQDDLDDGVDWLVKTGQVDAKRVCIMGMSYGGYAALWGAVRNPDRYRCAVSWAGVSDLDALMKYDRKSFSAIRYFREWRAKVAGDAKDLGSVSPIKYADKVKIPVFISHGENDARVPVKQSHSMVDALTKSKADVTSVFYKSSSHDFDSGADFYDWLQRLDAFLAKHNPA</sequence>
<protein>
    <submittedName>
        <fullName evidence="3">S9 family peptidase</fullName>
    </submittedName>
</protein>
<dbReference type="Gene3D" id="3.40.50.1820">
    <property type="entry name" value="alpha/beta hydrolase"/>
    <property type="match status" value="1"/>
</dbReference>
<dbReference type="SUPFAM" id="SSF53474">
    <property type="entry name" value="alpha/beta-Hydrolases"/>
    <property type="match status" value="1"/>
</dbReference>